<accession>A0A9X8VLF5</accession>
<comment type="caution">
    <text evidence="1">The sequence shown here is derived from an EMBL/GenBank/DDBJ whole genome shotgun (WGS) entry which is preliminary data.</text>
</comment>
<protein>
    <submittedName>
        <fullName evidence="1">DUF3296 domain-containing protein</fullName>
    </submittedName>
</protein>
<proteinExistence type="predicted"/>
<dbReference type="EMBL" id="SPSG01000510">
    <property type="protein sequence ID" value="TFV36489.1"/>
    <property type="molecule type" value="Genomic_DNA"/>
</dbReference>
<gene>
    <name evidence="1" type="ORF">E0L31_04400</name>
</gene>
<sequence>MNDLHSGAEAGNAVDAANTRAFLQQAVDHYPRLAVFSFTLVLPYRETLADYRSLILRFHSEVWQRTGEYSQARQQERKNSPPTLLRWIWGSTCAPECQMVLMMNLDTLAPITQPVESVMQVFSGIIRDAWRRVTDGKHEGVVGITPLVINRSAQGTFALRFGQLQVRVQGMTLPVMTARTGVIST</sequence>
<evidence type="ECO:0000313" key="1">
    <source>
        <dbReference type="EMBL" id="TFV36489.1"/>
    </source>
</evidence>
<name>A0A9X8VLF5_SERMA</name>
<organism evidence="1">
    <name type="scientific">Serratia marcescens</name>
    <dbReference type="NCBI Taxonomy" id="615"/>
    <lineage>
        <taxon>Bacteria</taxon>
        <taxon>Pseudomonadati</taxon>
        <taxon>Pseudomonadota</taxon>
        <taxon>Gammaproteobacteria</taxon>
        <taxon>Enterobacterales</taxon>
        <taxon>Yersiniaceae</taxon>
        <taxon>Serratia</taxon>
    </lineage>
</organism>
<reference evidence="1" key="1">
    <citation type="submission" date="2019-03" db="EMBL/GenBank/DDBJ databases">
        <title>Serratia marcescens strain N2 draft genome.</title>
        <authorList>
            <person name="Yassin A."/>
            <person name="El-Kenawy N."/>
            <person name="Youssef N.H."/>
        </authorList>
    </citation>
    <scope>NUCLEOTIDE SEQUENCE [LARGE SCALE GENOMIC DNA]</scope>
    <source>
        <strain evidence="1">N2</strain>
    </source>
</reference>
<dbReference type="AlphaFoldDB" id="A0A9X8VLF5"/>